<evidence type="ECO:0000259" key="2">
    <source>
        <dbReference type="Pfam" id="PF04690"/>
    </source>
</evidence>
<protein>
    <submittedName>
        <fullName evidence="3">YABBY like transcription factor</fullName>
    </submittedName>
</protein>
<feature type="region of interest" description="Disordered" evidence="1">
    <location>
        <begin position="273"/>
        <end position="295"/>
    </location>
</feature>
<sequence>MTQLELDIVGDSAAKARLEVSGYFGDPSEQSVAFRCFLKDMKFTYDGKRRVWDGECTVLRARRLLAGAKQEGFYFLTANWDMASAKLHSLFGERLHEVFEEEADDQWPSYDHSCDHVLSCDDDPAAANAIAGGDSDNWTSRYRRVYFVPIVRNKMATDVAGRRSEKTYVSLEAIGRGAFNVKDGLKACKFRWDGEVWHYDRDTDARARKSFRQTARDVRAQFALHHRDGIPVRLTPASDEADEMYERMRKTPVEEAEVKEEVIEFGVKEEEVEETPVGTSLKKKKEKRDPRAPTKFNEFMRTKVAQVKSDNPTMSPKDIFAMCAAMWASAPENPKNRNMAPPPNRKRAAPAASHAGTMMSEARSRPRVRREPDAEATSVKREQSPEPSEATAQFAAGAPNTPGLATRTRRRSSIA</sequence>
<dbReference type="KEGG" id="mis:MICPUN_56787"/>
<evidence type="ECO:0000313" key="4">
    <source>
        <dbReference type="Proteomes" id="UP000002009"/>
    </source>
</evidence>
<dbReference type="OrthoDB" id="667577at2759"/>
<feature type="compositionally biased region" description="Basic and acidic residues" evidence="1">
    <location>
        <begin position="369"/>
        <end position="384"/>
    </location>
</feature>
<feature type="region of interest" description="Disordered" evidence="1">
    <location>
        <begin position="331"/>
        <end position="415"/>
    </location>
</feature>
<evidence type="ECO:0000313" key="3">
    <source>
        <dbReference type="EMBL" id="ACO61697.1"/>
    </source>
</evidence>
<dbReference type="InParanoid" id="C1E191"/>
<dbReference type="RefSeq" id="XP_002500439.1">
    <property type="nucleotide sequence ID" value="XM_002500393.1"/>
</dbReference>
<dbReference type="SUPFAM" id="SSF47095">
    <property type="entry name" value="HMG-box"/>
    <property type="match status" value="1"/>
</dbReference>
<dbReference type="CDD" id="cd00084">
    <property type="entry name" value="HMG-box_SF"/>
    <property type="match status" value="1"/>
</dbReference>
<gene>
    <name evidence="3" type="ORF">MICPUN_56787</name>
</gene>
<dbReference type="InterPro" id="IPR036910">
    <property type="entry name" value="HMG_box_dom_sf"/>
</dbReference>
<keyword evidence="4" id="KW-1185">Reference proteome</keyword>
<organism evidence="3 4">
    <name type="scientific">Micromonas commoda (strain RCC299 / NOUM17 / CCMP2709)</name>
    <name type="common">Picoplanktonic green alga</name>
    <dbReference type="NCBI Taxonomy" id="296587"/>
    <lineage>
        <taxon>Eukaryota</taxon>
        <taxon>Viridiplantae</taxon>
        <taxon>Chlorophyta</taxon>
        <taxon>Mamiellophyceae</taxon>
        <taxon>Mamiellales</taxon>
        <taxon>Mamiellaceae</taxon>
        <taxon>Micromonas</taxon>
    </lineage>
</organism>
<proteinExistence type="predicted"/>
<dbReference type="EMBL" id="CP001324">
    <property type="protein sequence ID" value="ACO61697.1"/>
    <property type="molecule type" value="Genomic_DNA"/>
</dbReference>
<dbReference type="InterPro" id="IPR056775">
    <property type="entry name" value="YABBY_C"/>
</dbReference>
<dbReference type="Proteomes" id="UP000002009">
    <property type="component" value="Chromosome 3"/>
</dbReference>
<dbReference type="AlphaFoldDB" id="C1E191"/>
<accession>C1E191</accession>
<feature type="domain" description="YABBY protein C-terminal" evidence="2">
    <location>
        <begin position="270"/>
        <end position="334"/>
    </location>
</feature>
<name>C1E191_MICCC</name>
<dbReference type="Pfam" id="PF04690">
    <property type="entry name" value="YABBY"/>
    <property type="match status" value="1"/>
</dbReference>
<dbReference type="GeneID" id="8242061"/>
<reference evidence="3 4" key="1">
    <citation type="journal article" date="2009" name="Science">
        <title>Green evolution and dynamic adaptations revealed by genomes of the marine picoeukaryotes Micromonas.</title>
        <authorList>
            <person name="Worden A.Z."/>
            <person name="Lee J.H."/>
            <person name="Mock T."/>
            <person name="Rouze P."/>
            <person name="Simmons M.P."/>
            <person name="Aerts A.L."/>
            <person name="Allen A.E."/>
            <person name="Cuvelier M.L."/>
            <person name="Derelle E."/>
            <person name="Everett M.V."/>
            <person name="Foulon E."/>
            <person name="Grimwood J."/>
            <person name="Gundlach H."/>
            <person name="Henrissat B."/>
            <person name="Napoli C."/>
            <person name="McDonald S.M."/>
            <person name="Parker M.S."/>
            <person name="Rombauts S."/>
            <person name="Salamov A."/>
            <person name="Von Dassow P."/>
            <person name="Badger J.H."/>
            <person name="Coutinho P.M."/>
            <person name="Demir E."/>
            <person name="Dubchak I."/>
            <person name="Gentemann C."/>
            <person name="Eikrem W."/>
            <person name="Gready J.E."/>
            <person name="John U."/>
            <person name="Lanier W."/>
            <person name="Lindquist E.A."/>
            <person name="Lucas S."/>
            <person name="Mayer K.F."/>
            <person name="Moreau H."/>
            <person name="Not F."/>
            <person name="Otillar R."/>
            <person name="Panaud O."/>
            <person name="Pangilinan J."/>
            <person name="Paulsen I."/>
            <person name="Piegu B."/>
            <person name="Poliakov A."/>
            <person name="Robbens S."/>
            <person name="Schmutz J."/>
            <person name="Toulza E."/>
            <person name="Wyss T."/>
            <person name="Zelensky A."/>
            <person name="Zhou K."/>
            <person name="Armbrust E.V."/>
            <person name="Bhattacharya D."/>
            <person name="Goodenough U.W."/>
            <person name="Van de Peer Y."/>
            <person name="Grigoriev I.V."/>
        </authorList>
    </citation>
    <scope>NUCLEOTIDE SEQUENCE [LARGE SCALE GENOMIC DNA]</scope>
    <source>
        <strain evidence="4">RCC299 / NOUM17</strain>
    </source>
</reference>
<dbReference type="Gene3D" id="1.10.30.10">
    <property type="entry name" value="High mobility group box domain"/>
    <property type="match status" value="1"/>
</dbReference>
<evidence type="ECO:0000256" key="1">
    <source>
        <dbReference type="SAM" id="MobiDB-lite"/>
    </source>
</evidence>